<organism evidence="1 2">
    <name type="scientific">Melastoma candidum</name>
    <dbReference type="NCBI Taxonomy" id="119954"/>
    <lineage>
        <taxon>Eukaryota</taxon>
        <taxon>Viridiplantae</taxon>
        <taxon>Streptophyta</taxon>
        <taxon>Embryophyta</taxon>
        <taxon>Tracheophyta</taxon>
        <taxon>Spermatophyta</taxon>
        <taxon>Magnoliopsida</taxon>
        <taxon>eudicotyledons</taxon>
        <taxon>Gunneridae</taxon>
        <taxon>Pentapetalae</taxon>
        <taxon>rosids</taxon>
        <taxon>malvids</taxon>
        <taxon>Myrtales</taxon>
        <taxon>Melastomataceae</taxon>
        <taxon>Melastomatoideae</taxon>
        <taxon>Melastomateae</taxon>
        <taxon>Melastoma</taxon>
    </lineage>
</organism>
<keyword evidence="2" id="KW-1185">Reference proteome</keyword>
<dbReference type="Proteomes" id="UP001057402">
    <property type="component" value="Chromosome 11"/>
</dbReference>
<protein>
    <submittedName>
        <fullName evidence="1">Uncharacterized protein</fullName>
    </submittedName>
</protein>
<accession>A0ACB9LIG6</accession>
<proteinExistence type="predicted"/>
<sequence length="223" mass="24772">MSSDLRSGRISTSSSSNRRYHLRSDPCFGGLDESDVIDGDSSKVEYLCPFCAEDFDIVGLYCHVDEEHPVEVKSAVCPICGRKDGLDIVGHIITQHGNLYKVHRKRRLRKGGSGMTISMLRKELRDGTLQSLLSGTRGTSNPFSEPDPLLSSFIFSRTVDAPVNVEPQTADEATLLEDSSDEEILERDVRKSLLPGEDQEERAQKCKFVQGLFLSTFLGEDDI</sequence>
<evidence type="ECO:0000313" key="1">
    <source>
        <dbReference type="EMBL" id="KAI4311130.1"/>
    </source>
</evidence>
<reference evidence="2" key="1">
    <citation type="journal article" date="2023" name="Front. Plant Sci.">
        <title>Chromosomal-level genome assembly of Melastoma candidum provides insights into trichome evolution.</title>
        <authorList>
            <person name="Zhong Y."/>
            <person name="Wu W."/>
            <person name="Sun C."/>
            <person name="Zou P."/>
            <person name="Liu Y."/>
            <person name="Dai S."/>
            <person name="Zhou R."/>
        </authorList>
    </citation>
    <scope>NUCLEOTIDE SEQUENCE [LARGE SCALE GENOMIC DNA]</scope>
</reference>
<dbReference type="EMBL" id="CM042890">
    <property type="protein sequence ID" value="KAI4311130.1"/>
    <property type="molecule type" value="Genomic_DNA"/>
</dbReference>
<comment type="caution">
    <text evidence="1">The sequence shown here is derived from an EMBL/GenBank/DDBJ whole genome shotgun (WGS) entry which is preliminary data.</text>
</comment>
<evidence type="ECO:0000313" key="2">
    <source>
        <dbReference type="Proteomes" id="UP001057402"/>
    </source>
</evidence>
<name>A0ACB9LIG6_9MYRT</name>
<gene>
    <name evidence="1" type="ORF">MLD38_036050</name>
</gene>